<dbReference type="Proteomes" id="UP000002630">
    <property type="component" value="Unassembled WGS sequence"/>
</dbReference>
<evidence type="ECO:0000313" key="6">
    <source>
        <dbReference type="EMBL" id="CBN79669.1"/>
    </source>
</evidence>
<dbReference type="SUPFAM" id="SSF57850">
    <property type="entry name" value="RING/U-box"/>
    <property type="match status" value="1"/>
</dbReference>
<feature type="compositionally biased region" description="Basic and acidic residues" evidence="4">
    <location>
        <begin position="134"/>
        <end position="150"/>
    </location>
</feature>
<feature type="compositionally biased region" description="Polar residues" evidence="4">
    <location>
        <begin position="114"/>
        <end position="133"/>
    </location>
</feature>
<dbReference type="GO" id="GO:0061630">
    <property type="term" value="F:ubiquitin protein ligase activity"/>
    <property type="evidence" value="ECO:0007669"/>
    <property type="project" value="InterPro"/>
</dbReference>
<feature type="domain" description="Nitric oxide synthase-interacting protein zinc-finger" evidence="5">
    <location>
        <begin position="5"/>
        <end position="77"/>
    </location>
</feature>
<dbReference type="STRING" id="2880.D8LL50"/>
<dbReference type="InterPro" id="IPR016818">
    <property type="entry name" value="NOSIP"/>
</dbReference>
<dbReference type="Pfam" id="PF15906">
    <property type="entry name" value="zf-NOSIP"/>
    <property type="match status" value="1"/>
</dbReference>
<reference evidence="6 7" key="1">
    <citation type="journal article" date="2010" name="Nature">
        <title>The Ectocarpus genome and the independent evolution of multicellularity in brown algae.</title>
        <authorList>
            <person name="Cock J.M."/>
            <person name="Sterck L."/>
            <person name="Rouze P."/>
            <person name="Scornet D."/>
            <person name="Allen A.E."/>
            <person name="Amoutzias G."/>
            <person name="Anthouard V."/>
            <person name="Artiguenave F."/>
            <person name="Aury J.M."/>
            <person name="Badger J.H."/>
            <person name="Beszteri B."/>
            <person name="Billiau K."/>
            <person name="Bonnet E."/>
            <person name="Bothwell J.H."/>
            <person name="Bowler C."/>
            <person name="Boyen C."/>
            <person name="Brownlee C."/>
            <person name="Carrano C.J."/>
            <person name="Charrier B."/>
            <person name="Cho G.Y."/>
            <person name="Coelho S.M."/>
            <person name="Collen J."/>
            <person name="Corre E."/>
            <person name="Da Silva C."/>
            <person name="Delage L."/>
            <person name="Delaroque N."/>
            <person name="Dittami S.M."/>
            <person name="Doulbeau S."/>
            <person name="Elias M."/>
            <person name="Farnham G."/>
            <person name="Gachon C.M."/>
            <person name="Gschloessl B."/>
            <person name="Heesch S."/>
            <person name="Jabbari K."/>
            <person name="Jubin C."/>
            <person name="Kawai H."/>
            <person name="Kimura K."/>
            <person name="Kloareg B."/>
            <person name="Kupper F.C."/>
            <person name="Lang D."/>
            <person name="Le Bail A."/>
            <person name="Leblanc C."/>
            <person name="Lerouge P."/>
            <person name="Lohr M."/>
            <person name="Lopez P.J."/>
            <person name="Martens C."/>
            <person name="Maumus F."/>
            <person name="Michel G."/>
            <person name="Miranda-Saavedra D."/>
            <person name="Morales J."/>
            <person name="Moreau H."/>
            <person name="Motomura T."/>
            <person name="Nagasato C."/>
            <person name="Napoli C.A."/>
            <person name="Nelson D.R."/>
            <person name="Nyvall-Collen P."/>
            <person name="Peters A.F."/>
            <person name="Pommier C."/>
            <person name="Potin P."/>
            <person name="Poulain J."/>
            <person name="Quesneville H."/>
            <person name="Read B."/>
            <person name="Rensing S.A."/>
            <person name="Ritter A."/>
            <person name="Rousvoal S."/>
            <person name="Samanta M."/>
            <person name="Samson G."/>
            <person name="Schroeder D.C."/>
            <person name="Segurens B."/>
            <person name="Strittmatter M."/>
            <person name="Tonon T."/>
            <person name="Tregear J.W."/>
            <person name="Valentin K."/>
            <person name="von Dassow P."/>
            <person name="Yamagishi T."/>
            <person name="Van de Peer Y."/>
            <person name="Wincker P."/>
        </authorList>
    </citation>
    <scope>NUCLEOTIDE SEQUENCE [LARGE SCALE GENOMIC DNA]</scope>
    <source>
        <strain evidence="7">Ec32 / CCAP1310/4</strain>
    </source>
</reference>
<evidence type="ECO:0000256" key="1">
    <source>
        <dbReference type="ARBA" id="ARBA00004123"/>
    </source>
</evidence>
<dbReference type="InterPro" id="IPR013083">
    <property type="entry name" value="Znf_RING/FYVE/PHD"/>
</dbReference>
<dbReference type="PANTHER" id="PTHR13063">
    <property type="entry name" value="ENOS INTERACTING PROTEIN"/>
    <property type="match status" value="1"/>
</dbReference>
<dbReference type="Pfam" id="PF04641">
    <property type="entry name" value="Rtf2"/>
    <property type="match status" value="1"/>
</dbReference>
<evidence type="ECO:0000313" key="7">
    <source>
        <dbReference type="Proteomes" id="UP000002630"/>
    </source>
</evidence>
<dbReference type="FunCoup" id="D8LL50">
    <property type="interactions" value="270"/>
</dbReference>
<gene>
    <name evidence="6" type="ORF">Esi_0322_0007</name>
</gene>
<comment type="subcellular location">
    <subcellularLocation>
        <location evidence="1">Nucleus</location>
    </subcellularLocation>
</comment>
<dbReference type="GO" id="GO:0005634">
    <property type="term" value="C:nucleus"/>
    <property type="evidence" value="ECO:0007669"/>
    <property type="project" value="UniProtKB-SubCell"/>
</dbReference>
<dbReference type="OrthoDB" id="116827at2759"/>
<name>D8LL50_ECTSI</name>
<keyword evidence="7" id="KW-1185">Reference proteome</keyword>
<organism evidence="6 7">
    <name type="scientific">Ectocarpus siliculosus</name>
    <name type="common">Brown alga</name>
    <name type="synonym">Conferva siliculosa</name>
    <dbReference type="NCBI Taxonomy" id="2880"/>
    <lineage>
        <taxon>Eukaryota</taxon>
        <taxon>Sar</taxon>
        <taxon>Stramenopiles</taxon>
        <taxon>Ochrophyta</taxon>
        <taxon>PX clade</taxon>
        <taxon>Phaeophyceae</taxon>
        <taxon>Ectocarpales</taxon>
        <taxon>Ectocarpaceae</taxon>
        <taxon>Ectocarpus</taxon>
    </lineage>
</organism>
<evidence type="ECO:0000256" key="3">
    <source>
        <dbReference type="ARBA" id="ARBA00023242"/>
    </source>
</evidence>
<evidence type="ECO:0000256" key="4">
    <source>
        <dbReference type="SAM" id="MobiDB-lite"/>
    </source>
</evidence>
<sequence>MPQKHAKNNCASKCFNHWERNEAASDGHYGTRKVRLGGDSQQTFGHCSLCIHPAVEPMATPSGHVYCKECIVEFLLTKTQELKRQREAFEAQQKDQATDEVSADASRRVEATNDFVSNQQQLVVTKPQATKPSDSGKSEGKGKKRGREEQTGVGADASAPSGKEGKRDHVVEKELSQIAVLKSKKERQDQLRMTSWWLPQFQPEGVKEAIVQPPKRPGSPMSGEPLRPKDLIPVIFTLDSEKKKTAHISGGDGNRGSIICPVTRKGIISQKAVLIKRTGHVMLEDAAKQFALPTMTCPVTGEKFKTKDLIPLVNGGTSFTASGQVEVTKYAPSLR</sequence>
<dbReference type="InterPro" id="IPR031790">
    <property type="entry name" value="Znf-NOSIP"/>
</dbReference>
<feature type="region of interest" description="Disordered" evidence="4">
    <location>
        <begin position="112"/>
        <end position="170"/>
    </location>
</feature>
<evidence type="ECO:0000259" key="5">
    <source>
        <dbReference type="Pfam" id="PF15906"/>
    </source>
</evidence>
<comment type="similarity">
    <text evidence="2">Belongs to the NOSIP family.</text>
</comment>
<dbReference type="PANTHER" id="PTHR13063:SF10">
    <property type="entry name" value="NITRIC OXIDE SYNTHASE-INTERACTING PROTEIN"/>
    <property type="match status" value="1"/>
</dbReference>
<dbReference type="eggNOG" id="KOG3039">
    <property type="taxonomic scope" value="Eukaryota"/>
</dbReference>
<dbReference type="AlphaFoldDB" id="D8LL50"/>
<dbReference type="Gene3D" id="3.30.40.10">
    <property type="entry name" value="Zinc/RING finger domain, C3HC4 (zinc finger)"/>
    <property type="match status" value="2"/>
</dbReference>
<dbReference type="EMBL" id="FN649760">
    <property type="protein sequence ID" value="CBN79669.1"/>
    <property type="molecule type" value="Genomic_DNA"/>
</dbReference>
<keyword evidence="3" id="KW-0539">Nucleus</keyword>
<dbReference type="InParanoid" id="D8LL50"/>
<accession>D8LL50</accession>
<evidence type="ECO:0000256" key="2">
    <source>
        <dbReference type="ARBA" id="ARBA00008126"/>
    </source>
</evidence>
<proteinExistence type="inferred from homology"/>
<protein>
    <recommendedName>
        <fullName evidence="5">Nitric oxide synthase-interacting protein zinc-finger domain-containing protein</fullName>
    </recommendedName>
</protein>